<keyword evidence="4" id="KW-1185">Reference proteome</keyword>
<dbReference type="EMBL" id="VFOQ01000001">
    <property type="protein sequence ID" value="TQL58941.1"/>
    <property type="molecule type" value="Genomic_DNA"/>
</dbReference>
<evidence type="ECO:0000256" key="2">
    <source>
        <dbReference type="ARBA" id="ARBA00023026"/>
    </source>
</evidence>
<dbReference type="Gene3D" id="3.40.720.10">
    <property type="entry name" value="Alkaline Phosphatase, subunit A"/>
    <property type="match status" value="1"/>
</dbReference>
<dbReference type="GO" id="GO:0003677">
    <property type="term" value="F:DNA binding"/>
    <property type="evidence" value="ECO:0007669"/>
    <property type="project" value="UniProtKB-KW"/>
</dbReference>
<proteinExistence type="predicted"/>
<accession>A0A542ZF55</accession>
<keyword evidence="2" id="KW-0843">Virulence</keyword>
<keyword evidence="3" id="KW-0238">DNA-binding</keyword>
<dbReference type="Gene3D" id="2.130.10.10">
    <property type="entry name" value="YVTN repeat-like/Quinoprotein amine dehydrogenase"/>
    <property type="match status" value="2"/>
</dbReference>
<organism evidence="3 4">
    <name type="scientific">Oryzihumus leptocrescens</name>
    <dbReference type="NCBI Taxonomy" id="297536"/>
    <lineage>
        <taxon>Bacteria</taxon>
        <taxon>Bacillati</taxon>
        <taxon>Actinomycetota</taxon>
        <taxon>Actinomycetes</taxon>
        <taxon>Micrococcales</taxon>
        <taxon>Intrasporangiaceae</taxon>
        <taxon>Oryzihumus</taxon>
    </lineage>
</organism>
<dbReference type="Proteomes" id="UP000319514">
    <property type="component" value="Unassembled WGS sequence"/>
</dbReference>
<dbReference type="Pfam" id="PF04185">
    <property type="entry name" value="Phosphoesterase"/>
    <property type="match status" value="1"/>
</dbReference>
<protein>
    <submittedName>
        <fullName evidence="3">DNA-binding beta-propeller fold protein YncE</fullName>
    </submittedName>
</protein>
<dbReference type="InterPro" id="IPR051200">
    <property type="entry name" value="Host-pathogen_enzymatic-act"/>
</dbReference>
<dbReference type="SUPFAM" id="SSF50974">
    <property type="entry name" value="Nitrous oxide reductase, N-terminal domain"/>
    <property type="match status" value="1"/>
</dbReference>
<name>A0A542ZF55_9MICO</name>
<dbReference type="InterPro" id="IPR011045">
    <property type="entry name" value="N2O_reductase_N"/>
</dbReference>
<dbReference type="InterPro" id="IPR019405">
    <property type="entry name" value="Lactonase_7-beta_prop"/>
</dbReference>
<dbReference type="Pfam" id="PF10282">
    <property type="entry name" value="Lactonase"/>
    <property type="match status" value="1"/>
</dbReference>
<evidence type="ECO:0000313" key="4">
    <source>
        <dbReference type="Proteomes" id="UP000319514"/>
    </source>
</evidence>
<dbReference type="AlphaFoldDB" id="A0A542ZF55"/>
<dbReference type="InterPro" id="IPR015943">
    <property type="entry name" value="WD40/YVTN_repeat-like_dom_sf"/>
</dbReference>
<sequence>MGRRTSGRAAVAAMVLAVGGGGLVAVQARAAGNGLPHVSPYSPTGQYAEGASLVSGRLVQPVGRRTTLGDFPVASAASPDGRVVVVANSGQGEGAPEQGDEALQVVDTRTGDVVQTVRDHEPGKPTFYESGLTFSRDGRHLFATGGGNDQVYDYAVTGDRLHLLHRWKSSARAGAPTVVGTRNGGIPSSAPIAGDAAAYSRGLALTPDGSAVLVANEQGSTLAALSTTHGALKWETTLGGPGQPGGAYPEAVAVSPGGGTAYVAAQGLNAVAAVDTRTGAVRGLAPVGDHPVALALDGTGRHLYVANANDDSISVLDATAAVPRVERQLSTHLVPGEANGSTPDAVAVDDHSGRVYVGLAGDNATAVLEDPSHRHSSPDPARLVPRGAIPTGAYPTAVSVLRDGQVLTAAAKGLGGAPITDKQQYIVNKRHGLLTAVPRPSTPQLADWTTRARADLLYPTQANAQRPADSPIPDAAHAGHSPIKHVMLVVRENRTFDQVFGDLHRPGADVQPAYTEFGAKDAQGRTLTPNAHRLADRFGLSQNFYSDGEASIQGHHWTAEGVSSDYTEKSYLHYYSNRNHPYDPTAPIVYPRCGSVFQQLAAQGKSFHNFGEMVGLATSQAPTVRPAPGARCATPGGVHDGQSAASFSNTLGANLSLTSVPDTAKEQDIEKELAPLVAADRLPQFMYAVLGNDHTDGTEAGKKTPQAHVATNDLAVGNLIDYLSHTPQWKDTAVFVVEDDSQDGLDHRDGHRNILLAASPWVRPGALSSLHVSQASVLHTIELILGIAPLSSYTQYAAVPYDMFTAHPDPTPYTAVTPTYPMDAKNPSTTPGTAASVPLDLRVADVAGPMLEAQIWEATRPGAPMPPALLEELASRGGIRQQALDAWAHGRPCGCSPLGPGLAAAPGEGD</sequence>
<keyword evidence="1" id="KW-0378">Hydrolase</keyword>
<evidence type="ECO:0000256" key="1">
    <source>
        <dbReference type="ARBA" id="ARBA00022801"/>
    </source>
</evidence>
<dbReference type="PANTHER" id="PTHR47197:SF3">
    <property type="entry name" value="DIHYDRO-HEME D1 DEHYDROGENASE"/>
    <property type="match status" value="1"/>
</dbReference>
<dbReference type="InterPro" id="IPR017850">
    <property type="entry name" value="Alkaline_phosphatase_core_sf"/>
</dbReference>
<dbReference type="PANTHER" id="PTHR47197">
    <property type="entry name" value="PROTEIN NIRF"/>
    <property type="match status" value="1"/>
</dbReference>
<gene>
    <name evidence="3" type="ORF">FB474_0284</name>
</gene>
<reference evidence="3 4" key="1">
    <citation type="submission" date="2019-06" db="EMBL/GenBank/DDBJ databases">
        <title>Sequencing the genomes of 1000 actinobacteria strains.</title>
        <authorList>
            <person name="Klenk H.-P."/>
        </authorList>
    </citation>
    <scope>NUCLEOTIDE SEQUENCE [LARGE SCALE GENOMIC DNA]</scope>
    <source>
        <strain evidence="3 4">DSM 18082</strain>
    </source>
</reference>
<evidence type="ECO:0000313" key="3">
    <source>
        <dbReference type="EMBL" id="TQL58941.1"/>
    </source>
</evidence>
<dbReference type="SUPFAM" id="SSF53649">
    <property type="entry name" value="Alkaline phosphatase-like"/>
    <property type="match status" value="1"/>
</dbReference>
<dbReference type="InterPro" id="IPR007312">
    <property type="entry name" value="Phosphoesterase"/>
</dbReference>
<comment type="caution">
    <text evidence="3">The sequence shown here is derived from an EMBL/GenBank/DDBJ whole genome shotgun (WGS) entry which is preliminary data.</text>
</comment>
<dbReference type="GO" id="GO:0016788">
    <property type="term" value="F:hydrolase activity, acting on ester bonds"/>
    <property type="evidence" value="ECO:0007669"/>
    <property type="project" value="InterPro"/>
</dbReference>